<reference evidence="6 7" key="1">
    <citation type="journal article" date="2017" name="Nature">
        <title>Atmospheric trace gases support primary production in Antarctic desert surface soil.</title>
        <authorList>
            <person name="Ji M."/>
            <person name="Greening C."/>
            <person name="Vanwonterghem I."/>
            <person name="Carere C.R."/>
            <person name="Bay S.K."/>
            <person name="Steen J.A."/>
            <person name="Montgomery K."/>
            <person name="Lines T."/>
            <person name="Beardall J."/>
            <person name="van Dorst J."/>
            <person name="Snape I."/>
            <person name="Stott M.B."/>
            <person name="Hugenholtz P."/>
            <person name="Ferrari B.C."/>
        </authorList>
    </citation>
    <scope>NUCLEOTIDE SEQUENCE [LARGE SCALE GENOMIC DNA]</scope>
    <source>
        <strain evidence="6">RRmetagenome_bin12</strain>
    </source>
</reference>
<dbReference type="Gene3D" id="3.10.105.10">
    <property type="entry name" value="Dipeptide-binding Protein, Domain 3"/>
    <property type="match status" value="1"/>
</dbReference>
<dbReference type="InterPro" id="IPR000914">
    <property type="entry name" value="SBP_5_dom"/>
</dbReference>
<dbReference type="InterPro" id="IPR039424">
    <property type="entry name" value="SBP_5"/>
</dbReference>
<protein>
    <recommendedName>
        <fullName evidence="5">Solute-binding protein family 5 domain-containing protein</fullName>
    </recommendedName>
</protein>
<evidence type="ECO:0000256" key="3">
    <source>
        <dbReference type="ARBA" id="ARBA00022448"/>
    </source>
</evidence>
<evidence type="ECO:0000256" key="1">
    <source>
        <dbReference type="ARBA" id="ARBA00004196"/>
    </source>
</evidence>
<feature type="domain" description="Solute-binding protein family 5" evidence="5">
    <location>
        <begin position="3"/>
        <end position="285"/>
    </location>
</feature>
<dbReference type="GO" id="GO:0030313">
    <property type="term" value="C:cell envelope"/>
    <property type="evidence" value="ECO:0007669"/>
    <property type="project" value="UniProtKB-SubCell"/>
</dbReference>
<dbReference type="GO" id="GO:0015833">
    <property type="term" value="P:peptide transport"/>
    <property type="evidence" value="ECO:0007669"/>
    <property type="project" value="TreeGrafter"/>
</dbReference>
<comment type="similarity">
    <text evidence="2">Belongs to the bacterial solute-binding protein 5 family.</text>
</comment>
<dbReference type="PANTHER" id="PTHR30290">
    <property type="entry name" value="PERIPLASMIC BINDING COMPONENT OF ABC TRANSPORTER"/>
    <property type="match status" value="1"/>
</dbReference>
<dbReference type="AlphaFoldDB" id="A0A2W6A5V1"/>
<dbReference type="Gene3D" id="3.40.190.10">
    <property type="entry name" value="Periplasmic binding protein-like II"/>
    <property type="match status" value="1"/>
</dbReference>
<evidence type="ECO:0000256" key="4">
    <source>
        <dbReference type="ARBA" id="ARBA00022729"/>
    </source>
</evidence>
<comment type="caution">
    <text evidence="6">The sequence shown here is derived from an EMBL/GenBank/DDBJ whole genome shotgun (WGS) entry which is preliminary data.</text>
</comment>
<organism evidence="6 7">
    <name type="scientific">Candidatus Aeolococcus gillhamiae</name>
    <dbReference type="NCBI Taxonomy" id="3127015"/>
    <lineage>
        <taxon>Bacteria</taxon>
        <taxon>Bacillati</taxon>
        <taxon>Candidatus Dormiibacterota</taxon>
        <taxon>Candidatus Dormibacteria</taxon>
        <taxon>Candidatus Aeolococcales</taxon>
        <taxon>Candidatus Aeolococcaceae</taxon>
        <taxon>Candidatus Aeolococcus</taxon>
    </lineage>
</organism>
<evidence type="ECO:0000313" key="6">
    <source>
        <dbReference type="EMBL" id="PZR80718.1"/>
    </source>
</evidence>
<dbReference type="SUPFAM" id="SSF53850">
    <property type="entry name" value="Periplasmic binding protein-like II"/>
    <property type="match status" value="1"/>
</dbReference>
<dbReference type="EMBL" id="QHBU01000140">
    <property type="protein sequence ID" value="PZR80718.1"/>
    <property type="molecule type" value="Genomic_DNA"/>
</dbReference>
<dbReference type="Pfam" id="PF00496">
    <property type="entry name" value="SBP_bac_5"/>
    <property type="match status" value="1"/>
</dbReference>
<gene>
    <name evidence="6" type="ORF">DLM65_07480</name>
</gene>
<keyword evidence="3" id="KW-0813">Transport</keyword>
<dbReference type="Proteomes" id="UP000248724">
    <property type="component" value="Unassembled WGS sequence"/>
</dbReference>
<feature type="non-terminal residue" evidence="6">
    <location>
        <position position="1"/>
    </location>
</feature>
<sequence>PSPAVVHFDLDEPLAVLPAIVGNPLFGIVPRESVDAVPPSPPFASQPVGSGPFSIQTRTDSELRLVPAAGVKASLKAIDVFLAKDAASAYSDFLRGGVDWAEAPTDQVEPVPSDKGSDQFRPYAAELFYGFNLKNPKFADQRFREAIDHAVDRDAIVRVVYGASAIPSSGLVAQGIPSAQPDPCGDVCRFDPAKAKDLLRQAFGDKPPPGIKLDYDDDPTQQAVAEAMQANLKAVGITAGLRPHSFGDYLKFTLSGDQELFRLAWIGSYPTPDAFLTSLYQSGTSENITGFSSPPVDALLKQGRAERDEAKRTAAYQQAEKQIVSQVPVVPIAQFQIHAVTTRRVRNLTLSVFGTFDASLVRLSG</sequence>
<comment type="subcellular location">
    <subcellularLocation>
        <location evidence="1">Cell envelope</location>
    </subcellularLocation>
</comment>
<dbReference type="PANTHER" id="PTHR30290:SF10">
    <property type="entry name" value="PERIPLASMIC OLIGOPEPTIDE-BINDING PROTEIN-RELATED"/>
    <property type="match status" value="1"/>
</dbReference>
<dbReference type="CDD" id="cd00995">
    <property type="entry name" value="PBP2_NikA_DppA_OppA_like"/>
    <property type="match status" value="1"/>
</dbReference>
<evidence type="ECO:0000259" key="5">
    <source>
        <dbReference type="Pfam" id="PF00496"/>
    </source>
</evidence>
<name>A0A2W6A5V1_9BACT</name>
<proteinExistence type="inferred from homology"/>
<keyword evidence="4" id="KW-0732">Signal</keyword>
<evidence type="ECO:0000256" key="2">
    <source>
        <dbReference type="ARBA" id="ARBA00005695"/>
    </source>
</evidence>
<dbReference type="Gene3D" id="3.90.76.10">
    <property type="entry name" value="Dipeptide-binding Protein, Domain 1"/>
    <property type="match status" value="1"/>
</dbReference>
<accession>A0A2W6A5V1</accession>
<evidence type="ECO:0000313" key="7">
    <source>
        <dbReference type="Proteomes" id="UP000248724"/>
    </source>
</evidence>
<dbReference type="GO" id="GO:1904680">
    <property type="term" value="F:peptide transmembrane transporter activity"/>
    <property type="evidence" value="ECO:0007669"/>
    <property type="project" value="TreeGrafter"/>
</dbReference>